<dbReference type="Proteomes" id="UP000514752">
    <property type="component" value="Chromosome"/>
</dbReference>
<dbReference type="NCBIfam" id="TIGR00138">
    <property type="entry name" value="rsmG_gidB"/>
    <property type="match status" value="1"/>
</dbReference>
<evidence type="ECO:0000256" key="1">
    <source>
        <dbReference type="ARBA" id="ARBA00022490"/>
    </source>
</evidence>
<dbReference type="KEGG" id="nsg:H3L94_00565"/>
<evidence type="ECO:0000256" key="2">
    <source>
        <dbReference type="ARBA" id="ARBA00022552"/>
    </source>
</evidence>
<feature type="binding site" evidence="6">
    <location>
        <begin position="127"/>
        <end position="128"/>
    </location>
    <ligand>
        <name>S-adenosyl-L-methionine</name>
        <dbReference type="ChEBI" id="CHEBI:59789"/>
    </ligand>
</feature>
<dbReference type="Gene3D" id="3.40.50.150">
    <property type="entry name" value="Vaccinia Virus protein VP39"/>
    <property type="match status" value="1"/>
</dbReference>
<feature type="binding site" evidence="6">
    <location>
        <position position="76"/>
    </location>
    <ligand>
        <name>S-adenosyl-L-methionine</name>
        <dbReference type="ChEBI" id="CHEBI:59789"/>
    </ligand>
</feature>
<dbReference type="PANTHER" id="PTHR31760:SF0">
    <property type="entry name" value="S-ADENOSYL-L-METHIONINE-DEPENDENT METHYLTRANSFERASES SUPERFAMILY PROTEIN"/>
    <property type="match status" value="1"/>
</dbReference>
<comment type="subcellular location">
    <subcellularLocation>
        <location evidence="6">Cytoplasm</location>
    </subcellularLocation>
</comment>
<evidence type="ECO:0000313" key="8">
    <source>
        <dbReference type="Proteomes" id="UP000514752"/>
    </source>
</evidence>
<protein>
    <recommendedName>
        <fullName evidence="6">Ribosomal RNA small subunit methyltransferase G</fullName>
        <ecNumber evidence="6">2.1.1.170</ecNumber>
    </recommendedName>
    <alternativeName>
        <fullName evidence="6">16S rRNA 7-methylguanosine methyltransferase</fullName>
        <shortName evidence="6">16S rRNA m7G methyltransferase</shortName>
    </alternativeName>
</protein>
<dbReference type="PANTHER" id="PTHR31760">
    <property type="entry name" value="S-ADENOSYL-L-METHIONINE-DEPENDENT METHYLTRANSFERASES SUPERFAMILY PROTEIN"/>
    <property type="match status" value="1"/>
</dbReference>
<feature type="binding site" evidence="6">
    <location>
        <position position="141"/>
    </location>
    <ligand>
        <name>S-adenosyl-L-methionine</name>
        <dbReference type="ChEBI" id="CHEBI:59789"/>
    </ligand>
</feature>
<dbReference type="GO" id="GO:0070043">
    <property type="term" value="F:rRNA (guanine-N7-)-methyltransferase activity"/>
    <property type="evidence" value="ECO:0007669"/>
    <property type="project" value="UniProtKB-UniRule"/>
</dbReference>
<keyword evidence="1 6" id="KW-0963">Cytoplasm</keyword>
<dbReference type="InterPro" id="IPR029063">
    <property type="entry name" value="SAM-dependent_MTases_sf"/>
</dbReference>
<proteinExistence type="inferred from homology"/>
<comment type="catalytic activity">
    <reaction evidence="6">
        <text>guanosine(527) in 16S rRNA + S-adenosyl-L-methionine = N(7)-methylguanosine(527) in 16S rRNA + S-adenosyl-L-homocysteine</text>
        <dbReference type="Rhea" id="RHEA:42732"/>
        <dbReference type="Rhea" id="RHEA-COMP:10209"/>
        <dbReference type="Rhea" id="RHEA-COMP:10210"/>
        <dbReference type="ChEBI" id="CHEBI:57856"/>
        <dbReference type="ChEBI" id="CHEBI:59789"/>
        <dbReference type="ChEBI" id="CHEBI:74269"/>
        <dbReference type="ChEBI" id="CHEBI:74480"/>
        <dbReference type="EC" id="2.1.1.170"/>
    </reaction>
</comment>
<organism evidence="7 8">
    <name type="scientific">Neisseria shayeganii</name>
    <dbReference type="NCBI Taxonomy" id="607712"/>
    <lineage>
        <taxon>Bacteria</taxon>
        <taxon>Pseudomonadati</taxon>
        <taxon>Pseudomonadota</taxon>
        <taxon>Betaproteobacteria</taxon>
        <taxon>Neisseriales</taxon>
        <taxon>Neisseriaceae</taxon>
        <taxon>Neisseria</taxon>
    </lineage>
</organism>
<feature type="binding site" evidence="6">
    <location>
        <position position="81"/>
    </location>
    <ligand>
        <name>S-adenosyl-L-methionine</name>
        <dbReference type="ChEBI" id="CHEBI:59789"/>
    </ligand>
</feature>
<dbReference type="HAMAP" id="MF_00074">
    <property type="entry name" value="16SrRNA_methyltr_G"/>
    <property type="match status" value="1"/>
</dbReference>
<dbReference type="InterPro" id="IPR003682">
    <property type="entry name" value="rRNA_ssu_MeTfrase_G"/>
</dbReference>
<dbReference type="AlphaFoldDB" id="A0A7D7NBZ9"/>
<keyword evidence="5 6" id="KW-0949">S-adenosyl-L-methionine</keyword>
<dbReference type="EMBL" id="CP059567">
    <property type="protein sequence ID" value="QMT40598.1"/>
    <property type="molecule type" value="Genomic_DNA"/>
</dbReference>
<name>A0A7D7NBZ9_9NEIS</name>
<evidence type="ECO:0000256" key="6">
    <source>
        <dbReference type="HAMAP-Rule" id="MF_00074"/>
    </source>
</evidence>
<dbReference type="RefSeq" id="WP_182122240.1">
    <property type="nucleotide sequence ID" value="NZ_CP059567.1"/>
</dbReference>
<dbReference type="Pfam" id="PF02527">
    <property type="entry name" value="GidB"/>
    <property type="match status" value="1"/>
</dbReference>
<dbReference type="SUPFAM" id="SSF53335">
    <property type="entry name" value="S-adenosyl-L-methionine-dependent methyltransferases"/>
    <property type="match status" value="1"/>
</dbReference>
<keyword evidence="2 6" id="KW-0698">rRNA processing</keyword>
<comment type="similarity">
    <text evidence="6">Belongs to the methyltransferase superfamily. RNA methyltransferase RsmG family.</text>
</comment>
<keyword evidence="3 6" id="KW-0489">Methyltransferase</keyword>
<dbReference type="PIRSF" id="PIRSF003078">
    <property type="entry name" value="GidB"/>
    <property type="match status" value="1"/>
</dbReference>
<comment type="caution">
    <text evidence="6">Lacks conserved residue(s) required for the propagation of feature annotation.</text>
</comment>
<comment type="function">
    <text evidence="6">Specifically methylates the N7 position of guanine in position 527 of 16S rRNA.</text>
</comment>
<evidence type="ECO:0000256" key="3">
    <source>
        <dbReference type="ARBA" id="ARBA00022603"/>
    </source>
</evidence>
<sequence length="209" mass="23184">MDNKQKLQQGLQELGLTLSTAQQLLLLEYVALLKKWNSTYNLTALRDETTMISHHVLDSLTLLPYVKDAQTLMDVGSGGGMPGIPTAICRPDLQITLLDSNTKKTTFLQQAVIELGLNNVTVASGRVEAMHDKKVDVVTSRAFAELADFIALTKHLLNANGYWAAMKGVYPYEELEHVPDTVAVLQVDKLNVPMLEAERHMVLMRPKQA</sequence>
<reference evidence="7 8" key="1">
    <citation type="submission" date="2020-07" db="EMBL/GenBank/DDBJ databases">
        <title>Genomic diversity of species in the Neisseriaceae family.</title>
        <authorList>
            <person name="Vincent A.T."/>
            <person name="Bernet E."/>
            <person name="Veyrier F.J."/>
        </authorList>
    </citation>
    <scope>NUCLEOTIDE SEQUENCE [LARGE SCALE GENOMIC DNA]</scope>
    <source>
        <strain evidence="7 8">DSM 22244</strain>
    </source>
</reference>
<keyword evidence="4 6" id="KW-0808">Transferase</keyword>
<gene>
    <name evidence="6 7" type="primary">rsmG</name>
    <name evidence="7" type="ORF">H3L94_00565</name>
</gene>
<accession>A0A7D7NBZ9</accession>
<evidence type="ECO:0000313" key="7">
    <source>
        <dbReference type="EMBL" id="QMT40598.1"/>
    </source>
</evidence>
<dbReference type="EC" id="2.1.1.170" evidence="6"/>
<evidence type="ECO:0000256" key="5">
    <source>
        <dbReference type="ARBA" id="ARBA00022691"/>
    </source>
</evidence>
<dbReference type="GO" id="GO:0005829">
    <property type="term" value="C:cytosol"/>
    <property type="evidence" value="ECO:0007669"/>
    <property type="project" value="TreeGrafter"/>
</dbReference>
<evidence type="ECO:0000256" key="4">
    <source>
        <dbReference type="ARBA" id="ARBA00022679"/>
    </source>
</evidence>